<evidence type="ECO:0000256" key="8">
    <source>
        <dbReference type="ARBA" id="ARBA00022723"/>
    </source>
</evidence>
<keyword evidence="9 17" id="KW-0732">Signal</keyword>
<evidence type="ECO:0000256" key="9">
    <source>
        <dbReference type="ARBA" id="ARBA00022729"/>
    </source>
</evidence>
<dbReference type="InterPro" id="IPR008427">
    <property type="entry name" value="Extracellular_membr_CFEM_dom"/>
</dbReference>
<feature type="region of interest" description="Disordered" evidence="16">
    <location>
        <begin position="149"/>
        <end position="189"/>
    </location>
</feature>
<reference evidence="19" key="1">
    <citation type="submission" date="2020-02" db="EMBL/GenBank/DDBJ databases">
        <authorList>
            <person name="Palmer J.M."/>
        </authorList>
    </citation>
    <scope>NUCLEOTIDE SEQUENCE</scope>
    <source>
        <strain evidence="19">EPUS1.4</strain>
        <tissue evidence="19">Thallus</tissue>
    </source>
</reference>
<feature type="compositionally biased region" description="Low complexity" evidence="16">
    <location>
        <begin position="149"/>
        <end position="187"/>
    </location>
</feature>
<protein>
    <recommendedName>
        <fullName evidence="18">CFEM domain-containing protein</fullName>
    </recommendedName>
</protein>
<dbReference type="PANTHER" id="PTHR37928">
    <property type="entry name" value="CFEM DOMAIN PROTEIN (AFU_ORTHOLOGUE AFUA_6G14090)"/>
    <property type="match status" value="1"/>
</dbReference>
<keyword evidence="12 15" id="KW-1015">Disulfide bond</keyword>
<dbReference type="GO" id="GO:0005886">
    <property type="term" value="C:plasma membrane"/>
    <property type="evidence" value="ECO:0007669"/>
    <property type="project" value="UniProtKB-SubCell"/>
</dbReference>
<comment type="similarity">
    <text evidence="3">Belongs to the RBT5 family.</text>
</comment>
<evidence type="ECO:0000256" key="3">
    <source>
        <dbReference type="ARBA" id="ARBA00010031"/>
    </source>
</evidence>
<dbReference type="GO" id="GO:0005576">
    <property type="term" value="C:extracellular region"/>
    <property type="evidence" value="ECO:0007669"/>
    <property type="project" value="UniProtKB-SubCell"/>
</dbReference>
<comment type="caution">
    <text evidence="15">Lacks conserved residue(s) required for the propagation of feature annotation.</text>
</comment>
<evidence type="ECO:0000256" key="15">
    <source>
        <dbReference type="PROSITE-ProRule" id="PRU01356"/>
    </source>
</evidence>
<feature type="domain" description="CFEM" evidence="18">
    <location>
        <begin position="5"/>
        <end position="110"/>
    </location>
</feature>
<evidence type="ECO:0000313" key="20">
    <source>
        <dbReference type="Proteomes" id="UP000606974"/>
    </source>
</evidence>
<dbReference type="InterPro" id="IPR051735">
    <property type="entry name" value="CFEM_domain"/>
</dbReference>
<evidence type="ECO:0000256" key="2">
    <source>
        <dbReference type="ARBA" id="ARBA00004613"/>
    </source>
</evidence>
<dbReference type="GO" id="GO:0046872">
    <property type="term" value="F:metal ion binding"/>
    <property type="evidence" value="ECO:0007669"/>
    <property type="project" value="UniProtKB-KW"/>
</dbReference>
<feature type="chain" id="PRO_5034748962" description="CFEM domain-containing protein" evidence="17">
    <location>
        <begin position="24"/>
        <end position="219"/>
    </location>
</feature>
<keyword evidence="5" id="KW-0964">Secreted</keyword>
<organism evidence="19 20">
    <name type="scientific">Endocarpon pusillum</name>
    <dbReference type="NCBI Taxonomy" id="364733"/>
    <lineage>
        <taxon>Eukaryota</taxon>
        <taxon>Fungi</taxon>
        <taxon>Dikarya</taxon>
        <taxon>Ascomycota</taxon>
        <taxon>Pezizomycotina</taxon>
        <taxon>Eurotiomycetes</taxon>
        <taxon>Chaetothyriomycetidae</taxon>
        <taxon>Verrucariales</taxon>
        <taxon>Verrucariaceae</taxon>
        <taxon>Endocarpon</taxon>
    </lineage>
</organism>
<dbReference type="PROSITE" id="PS52012">
    <property type="entry name" value="CFEM"/>
    <property type="match status" value="1"/>
</dbReference>
<evidence type="ECO:0000256" key="12">
    <source>
        <dbReference type="ARBA" id="ARBA00023157"/>
    </source>
</evidence>
<evidence type="ECO:0000256" key="10">
    <source>
        <dbReference type="ARBA" id="ARBA00023004"/>
    </source>
</evidence>
<keyword evidence="14" id="KW-0449">Lipoprotein</keyword>
<dbReference type="PANTHER" id="PTHR37928:SF2">
    <property type="entry name" value="GPI ANCHORED CFEM DOMAIN PROTEIN (AFU_ORTHOLOGUE AFUA_6G10580)"/>
    <property type="match status" value="1"/>
</dbReference>
<evidence type="ECO:0000256" key="16">
    <source>
        <dbReference type="SAM" id="MobiDB-lite"/>
    </source>
</evidence>
<keyword evidence="4" id="KW-1003">Cell membrane</keyword>
<keyword evidence="8" id="KW-0479">Metal-binding</keyword>
<keyword evidence="6" id="KW-0349">Heme</keyword>
<keyword evidence="7" id="KW-0336">GPI-anchor</keyword>
<evidence type="ECO:0000259" key="18">
    <source>
        <dbReference type="PROSITE" id="PS52012"/>
    </source>
</evidence>
<evidence type="ECO:0000256" key="5">
    <source>
        <dbReference type="ARBA" id="ARBA00022525"/>
    </source>
</evidence>
<keyword evidence="13" id="KW-0325">Glycoprotein</keyword>
<dbReference type="AlphaFoldDB" id="A0A8H7AM74"/>
<dbReference type="EMBL" id="JAACFV010000035">
    <property type="protein sequence ID" value="KAF7509944.1"/>
    <property type="molecule type" value="Genomic_DNA"/>
</dbReference>
<dbReference type="Pfam" id="PF05730">
    <property type="entry name" value="CFEM"/>
    <property type="match status" value="1"/>
</dbReference>
<evidence type="ECO:0000256" key="1">
    <source>
        <dbReference type="ARBA" id="ARBA00004609"/>
    </source>
</evidence>
<evidence type="ECO:0000256" key="14">
    <source>
        <dbReference type="ARBA" id="ARBA00023288"/>
    </source>
</evidence>
<dbReference type="OrthoDB" id="3065412at2759"/>
<feature type="disulfide bond" evidence="15">
    <location>
        <begin position="46"/>
        <end position="53"/>
    </location>
</feature>
<dbReference type="Proteomes" id="UP000606974">
    <property type="component" value="Unassembled WGS sequence"/>
</dbReference>
<feature type="signal peptide" evidence="17">
    <location>
        <begin position="1"/>
        <end position="23"/>
    </location>
</feature>
<keyword evidence="20" id="KW-1185">Reference proteome</keyword>
<comment type="subcellular location">
    <subcellularLocation>
        <location evidence="1">Cell membrane</location>
        <topology evidence="1">Lipid-anchor</topology>
        <topology evidence="1">GPI-anchor</topology>
    </subcellularLocation>
    <subcellularLocation>
        <location evidence="2">Secreted</location>
    </subcellularLocation>
</comment>
<evidence type="ECO:0000313" key="19">
    <source>
        <dbReference type="EMBL" id="KAF7509944.1"/>
    </source>
</evidence>
<dbReference type="GO" id="GO:0098552">
    <property type="term" value="C:side of membrane"/>
    <property type="evidence" value="ECO:0007669"/>
    <property type="project" value="UniProtKB-KW"/>
</dbReference>
<name>A0A8H7AM74_9EURO</name>
<proteinExistence type="inferred from homology"/>
<evidence type="ECO:0000256" key="17">
    <source>
        <dbReference type="SAM" id="SignalP"/>
    </source>
</evidence>
<evidence type="ECO:0000256" key="11">
    <source>
        <dbReference type="ARBA" id="ARBA00023136"/>
    </source>
</evidence>
<sequence length="219" mass="22216">MKSLKSLLSTTLIAAVVAPLVSAQSLADLPPCAQQAGLAAIQASGCAITNVTCICEKQTVFDELRAAISECSADDQTSANAFANTLCGAAGISSMEMTPAATPAMPVTSTMPADMHTMAESSMPESMMSSMSSDSVAYTAYSGTSTSTTSIMNTTMPTPSSTAHMNMSHSSTSMDMSMSTSTTASPSQYTGGAASVASSTDRDWILPALGVAGIVVLAF</sequence>
<accession>A0A8H7AM74</accession>
<evidence type="ECO:0000256" key="6">
    <source>
        <dbReference type="ARBA" id="ARBA00022617"/>
    </source>
</evidence>
<evidence type="ECO:0000256" key="4">
    <source>
        <dbReference type="ARBA" id="ARBA00022475"/>
    </source>
</evidence>
<evidence type="ECO:0000256" key="7">
    <source>
        <dbReference type="ARBA" id="ARBA00022622"/>
    </source>
</evidence>
<comment type="caution">
    <text evidence="19">The sequence shown here is derived from an EMBL/GenBank/DDBJ whole genome shotgun (WGS) entry which is preliminary data.</text>
</comment>
<keyword evidence="11" id="KW-0472">Membrane</keyword>
<evidence type="ECO:0000256" key="13">
    <source>
        <dbReference type="ARBA" id="ARBA00023180"/>
    </source>
</evidence>
<keyword evidence="10" id="KW-0408">Iron</keyword>
<gene>
    <name evidence="19" type="ORF">GJ744_007258</name>
</gene>